<dbReference type="Gene3D" id="1.10.287.950">
    <property type="entry name" value="Methyl-accepting chemotaxis protein"/>
    <property type="match status" value="1"/>
</dbReference>
<dbReference type="RefSeq" id="WP_168106542.1">
    <property type="nucleotide sequence ID" value="NZ_VTOX01000002.1"/>
</dbReference>
<dbReference type="PROSITE" id="PS50975">
    <property type="entry name" value="ATP_GRASP"/>
    <property type="match status" value="1"/>
</dbReference>
<proteinExistence type="inferred from homology"/>
<feature type="domain" description="HAMP" evidence="6">
    <location>
        <begin position="215"/>
        <end position="268"/>
    </location>
</feature>
<evidence type="ECO:0000256" key="4">
    <source>
        <dbReference type="PROSITE-ProRule" id="PRU00409"/>
    </source>
</evidence>
<organism evidence="8 9">
    <name type="scientific">Ramlibacter lithotrophicus</name>
    <dbReference type="NCBI Taxonomy" id="2606681"/>
    <lineage>
        <taxon>Bacteria</taxon>
        <taxon>Pseudomonadati</taxon>
        <taxon>Pseudomonadota</taxon>
        <taxon>Betaproteobacteria</taxon>
        <taxon>Burkholderiales</taxon>
        <taxon>Comamonadaceae</taxon>
        <taxon>Ramlibacter</taxon>
    </lineage>
</organism>
<dbReference type="EMBL" id="VTOX01000002">
    <property type="protein sequence ID" value="NKE65421.1"/>
    <property type="molecule type" value="Genomic_DNA"/>
</dbReference>
<feature type="domain" description="Methyl-accepting transducer" evidence="5">
    <location>
        <begin position="273"/>
        <end position="509"/>
    </location>
</feature>
<dbReference type="GO" id="GO:0005886">
    <property type="term" value="C:plasma membrane"/>
    <property type="evidence" value="ECO:0007669"/>
    <property type="project" value="TreeGrafter"/>
</dbReference>
<dbReference type="GO" id="GO:0007165">
    <property type="term" value="P:signal transduction"/>
    <property type="evidence" value="ECO:0007669"/>
    <property type="project" value="UniProtKB-KW"/>
</dbReference>
<dbReference type="SMART" id="SM00283">
    <property type="entry name" value="MA"/>
    <property type="match status" value="1"/>
</dbReference>
<reference evidence="8 9" key="1">
    <citation type="journal article" date="2020" name="Nature">
        <title>Bacterial chemolithoautotrophy via manganese oxidation.</title>
        <authorList>
            <person name="Yu H."/>
            <person name="Leadbetter J.R."/>
        </authorList>
    </citation>
    <scope>NUCLEOTIDE SEQUENCE [LARGE SCALE GENOMIC DNA]</scope>
    <source>
        <strain evidence="8 9">RBP-1</strain>
    </source>
</reference>
<dbReference type="InterPro" id="IPR051310">
    <property type="entry name" value="MCP_chemotaxis"/>
</dbReference>
<evidence type="ECO:0000256" key="1">
    <source>
        <dbReference type="ARBA" id="ARBA00022500"/>
    </source>
</evidence>
<evidence type="ECO:0000259" key="6">
    <source>
        <dbReference type="PROSITE" id="PS50885"/>
    </source>
</evidence>
<evidence type="ECO:0000256" key="2">
    <source>
        <dbReference type="ARBA" id="ARBA00029447"/>
    </source>
</evidence>
<evidence type="ECO:0000313" key="8">
    <source>
        <dbReference type="EMBL" id="NKE65421.1"/>
    </source>
</evidence>
<dbReference type="InterPro" id="IPR004089">
    <property type="entry name" value="MCPsignal_dom"/>
</dbReference>
<keyword evidence="1" id="KW-0145">Chemotaxis</keyword>
<dbReference type="PROSITE" id="PS50885">
    <property type="entry name" value="HAMP"/>
    <property type="match status" value="1"/>
</dbReference>
<dbReference type="SUPFAM" id="SSF58104">
    <property type="entry name" value="Methyl-accepting chemotaxis protein (MCP) signaling domain"/>
    <property type="match status" value="1"/>
</dbReference>
<dbReference type="CDD" id="cd06225">
    <property type="entry name" value="HAMP"/>
    <property type="match status" value="1"/>
</dbReference>
<dbReference type="Proteomes" id="UP000521868">
    <property type="component" value="Unassembled WGS sequence"/>
</dbReference>
<keyword evidence="9" id="KW-1185">Reference proteome</keyword>
<comment type="similarity">
    <text evidence="2">Belongs to the methyl-accepting chemotaxis (MCP) protein family.</text>
</comment>
<evidence type="ECO:0000259" key="7">
    <source>
        <dbReference type="PROSITE" id="PS50975"/>
    </source>
</evidence>
<accession>A0A7X6I5K5</accession>
<dbReference type="Pfam" id="PF12729">
    <property type="entry name" value="4HB_MCP_1"/>
    <property type="match status" value="1"/>
</dbReference>
<dbReference type="PROSITE" id="PS50111">
    <property type="entry name" value="CHEMOTAXIS_TRANSDUC_2"/>
    <property type="match status" value="1"/>
</dbReference>
<dbReference type="PANTHER" id="PTHR43531:SF11">
    <property type="entry name" value="METHYL-ACCEPTING CHEMOTAXIS PROTEIN 3"/>
    <property type="match status" value="1"/>
</dbReference>
<dbReference type="GO" id="GO:0004888">
    <property type="term" value="F:transmembrane signaling receptor activity"/>
    <property type="evidence" value="ECO:0007669"/>
    <property type="project" value="InterPro"/>
</dbReference>
<dbReference type="Pfam" id="PF00015">
    <property type="entry name" value="MCPsignal"/>
    <property type="match status" value="1"/>
</dbReference>
<dbReference type="GO" id="GO:0005524">
    <property type="term" value="F:ATP binding"/>
    <property type="evidence" value="ECO:0007669"/>
    <property type="project" value="UniProtKB-UniRule"/>
</dbReference>
<dbReference type="Pfam" id="PF00672">
    <property type="entry name" value="HAMP"/>
    <property type="match status" value="1"/>
</dbReference>
<keyword evidence="4" id="KW-0067">ATP-binding</keyword>
<comment type="caution">
    <text evidence="8">The sequence shown here is derived from an EMBL/GenBank/DDBJ whole genome shotgun (WGS) entry which is preliminary data.</text>
</comment>
<dbReference type="InterPro" id="IPR011761">
    <property type="entry name" value="ATP-grasp"/>
</dbReference>
<protein>
    <submittedName>
        <fullName evidence="8">Methyl-accepting chemotaxis protein</fullName>
    </submittedName>
</protein>
<dbReference type="GO" id="GO:0046872">
    <property type="term" value="F:metal ion binding"/>
    <property type="evidence" value="ECO:0007669"/>
    <property type="project" value="InterPro"/>
</dbReference>
<evidence type="ECO:0000313" key="9">
    <source>
        <dbReference type="Proteomes" id="UP000521868"/>
    </source>
</evidence>
<dbReference type="PANTHER" id="PTHR43531">
    <property type="entry name" value="PROTEIN ICFG"/>
    <property type="match status" value="1"/>
</dbReference>
<dbReference type="Gene3D" id="6.10.340.10">
    <property type="match status" value="1"/>
</dbReference>
<dbReference type="PRINTS" id="PR00260">
    <property type="entry name" value="CHEMTRNSDUCR"/>
</dbReference>
<dbReference type="InterPro" id="IPR004090">
    <property type="entry name" value="Chemotax_Me-accpt_rcpt"/>
</dbReference>
<feature type="domain" description="ATP-grasp" evidence="7">
    <location>
        <begin position="230"/>
        <end position="421"/>
    </location>
</feature>
<evidence type="ECO:0000256" key="3">
    <source>
        <dbReference type="PROSITE-ProRule" id="PRU00284"/>
    </source>
</evidence>
<keyword evidence="4" id="KW-0547">Nucleotide-binding</keyword>
<dbReference type="InterPro" id="IPR024478">
    <property type="entry name" value="HlyB_4HB_MCP"/>
</dbReference>
<dbReference type="InterPro" id="IPR003660">
    <property type="entry name" value="HAMP_dom"/>
</dbReference>
<dbReference type="AlphaFoldDB" id="A0A7X6I5K5"/>
<dbReference type="SMART" id="SM00304">
    <property type="entry name" value="HAMP"/>
    <property type="match status" value="1"/>
</dbReference>
<dbReference type="GO" id="GO:0006935">
    <property type="term" value="P:chemotaxis"/>
    <property type="evidence" value="ECO:0007669"/>
    <property type="project" value="UniProtKB-KW"/>
</dbReference>
<evidence type="ECO:0000259" key="5">
    <source>
        <dbReference type="PROSITE" id="PS50111"/>
    </source>
</evidence>
<gene>
    <name evidence="8" type="ORF">RAMLITH_06270</name>
</gene>
<sequence>MERYLNLSTRNKLFSAFGIMLVLAAATVAFAYDALQAMRDSQRMLLSVEMANVTDLKDIRAANYSVRASVAQLMLSTNPAEVERVRERIRADHREIEVDLRRVAERRGSIDAKRDLLREFETVQAASIQVREMQILPLLARGAAAEARELYHGVQLERDRRLAGLADELVQHSVRSAAASVSASEQDAVQAVRWLVGLAALAMAVALGLTLLLARVLAAPLQVLSDAAQKLAAGDLGVELAPSERRDEAGVLSRTFAEMIGRLREMMRELGDGVSVLASSASEISASTAQVASGSAQSASAVAETSATAEEVKQTAKVTSDKAAEVREAAERAAESSATGLQSMDRSIDAMEQIQQQMDSVARSILRLADQGVAIGEIISTVNDLADQSNVLSVNAAIEAARAGEEGAGFRVVAQEIRSLSEQSKQATVQVRALLGEIQKATSSAVMTTEQAGKAVRVGSELSAAAAQSIRSMAASITESAHAAAQIAASAQQQAAGMDQVAYAMHNISQASAQNVAASRQTEAAAQGLQDLGLRLKSLVARYQT</sequence>
<keyword evidence="3" id="KW-0807">Transducer</keyword>
<name>A0A7X6I5K5_9BURK</name>